<evidence type="ECO:0000313" key="8">
    <source>
        <dbReference type="Proteomes" id="UP000517916"/>
    </source>
</evidence>
<feature type="transmembrane region" description="Helical" evidence="6">
    <location>
        <begin position="254"/>
        <end position="276"/>
    </location>
</feature>
<dbReference type="CDD" id="cd06173">
    <property type="entry name" value="MFS_MefA_like"/>
    <property type="match status" value="1"/>
</dbReference>
<dbReference type="InterPro" id="IPR036259">
    <property type="entry name" value="MFS_trans_sf"/>
</dbReference>
<feature type="transmembrane region" description="Helical" evidence="6">
    <location>
        <begin position="49"/>
        <end position="71"/>
    </location>
</feature>
<dbReference type="InterPro" id="IPR011701">
    <property type="entry name" value="MFS"/>
</dbReference>
<protein>
    <submittedName>
        <fullName evidence="7">MFS family permease</fullName>
    </submittedName>
</protein>
<feature type="transmembrane region" description="Helical" evidence="6">
    <location>
        <begin position="307"/>
        <end position="329"/>
    </location>
</feature>
<feature type="transmembrane region" description="Helical" evidence="6">
    <location>
        <begin position="172"/>
        <end position="190"/>
    </location>
</feature>
<comment type="subcellular location">
    <subcellularLocation>
        <location evidence="1">Cell membrane</location>
        <topology evidence="1">Multi-pass membrane protein</topology>
    </subcellularLocation>
</comment>
<evidence type="ECO:0000256" key="1">
    <source>
        <dbReference type="ARBA" id="ARBA00004651"/>
    </source>
</evidence>
<feature type="transmembrane region" description="Helical" evidence="6">
    <location>
        <begin position="219"/>
        <end position="242"/>
    </location>
</feature>
<evidence type="ECO:0000256" key="4">
    <source>
        <dbReference type="ARBA" id="ARBA00022989"/>
    </source>
</evidence>
<feature type="transmembrane region" description="Helical" evidence="6">
    <location>
        <begin position="376"/>
        <end position="396"/>
    </location>
</feature>
<dbReference type="EMBL" id="JACJID010000003">
    <property type="protein sequence ID" value="MBA8927690.1"/>
    <property type="molecule type" value="Genomic_DNA"/>
</dbReference>
<dbReference type="PANTHER" id="PTHR23513:SF11">
    <property type="entry name" value="STAPHYLOFERRIN A TRANSPORTER"/>
    <property type="match status" value="1"/>
</dbReference>
<keyword evidence="5 6" id="KW-0472">Membrane</keyword>
<comment type="caution">
    <text evidence="7">The sequence shown here is derived from an EMBL/GenBank/DDBJ whole genome shotgun (WGS) entry which is preliminary data.</text>
</comment>
<keyword evidence="3 6" id="KW-0812">Transmembrane</keyword>
<feature type="transmembrane region" description="Helical" evidence="6">
    <location>
        <begin position="283"/>
        <end position="301"/>
    </location>
</feature>
<accession>A0ABR6BLW5</accession>
<keyword evidence="2" id="KW-1003">Cell membrane</keyword>
<feature type="transmembrane region" description="Helical" evidence="6">
    <location>
        <begin position="144"/>
        <end position="166"/>
    </location>
</feature>
<feature type="transmembrane region" description="Helical" evidence="6">
    <location>
        <begin position="350"/>
        <end position="370"/>
    </location>
</feature>
<evidence type="ECO:0000256" key="6">
    <source>
        <dbReference type="SAM" id="Phobius"/>
    </source>
</evidence>
<evidence type="ECO:0000256" key="3">
    <source>
        <dbReference type="ARBA" id="ARBA00022692"/>
    </source>
</evidence>
<organism evidence="7 8">
    <name type="scientific">Kutzneria viridogrisea</name>
    <dbReference type="NCBI Taxonomy" id="47990"/>
    <lineage>
        <taxon>Bacteria</taxon>
        <taxon>Bacillati</taxon>
        <taxon>Actinomycetota</taxon>
        <taxon>Actinomycetes</taxon>
        <taxon>Pseudonocardiales</taxon>
        <taxon>Pseudonocardiaceae</taxon>
        <taxon>Kutzneria</taxon>
    </lineage>
</organism>
<reference evidence="7 8" key="1">
    <citation type="submission" date="2020-08" db="EMBL/GenBank/DDBJ databases">
        <title>Genomic Encyclopedia of Archaeal and Bacterial Type Strains, Phase II (KMG-II): from individual species to whole genera.</title>
        <authorList>
            <person name="Goeker M."/>
        </authorList>
    </citation>
    <scope>NUCLEOTIDE SEQUENCE [LARGE SCALE GENOMIC DNA]</scope>
    <source>
        <strain evidence="7 8">DSM 43850</strain>
    </source>
</reference>
<feature type="transmembrane region" description="Helical" evidence="6">
    <location>
        <begin position="105"/>
        <end position="123"/>
    </location>
</feature>
<keyword evidence="8" id="KW-1185">Reference proteome</keyword>
<dbReference type="Pfam" id="PF07690">
    <property type="entry name" value="MFS_1"/>
    <property type="match status" value="1"/>
</dbReference>
<evidence type="ECO:0000256" key="5">
    <source>
        <dbReference type="ARBA" id="ARBA00023136"/>
    </source>
</evidence>
<dbReference type="Proteomes" id="UP000517916">
    <property type="component" value="Unassembled WGS sequence"/>
</dbReference>
<proteinExistence type="predicted"/>
<dbReference type="SUPFAM" id="SSF103473">
    <property type="entry name" value="MFS general substrate transporter"/>
    <property type="match status" value="1"/>
</dbReference>
<sequence>MYTTWGTSVFSRTYLLHLVATTISMLGTAGANVAAVFTVLYAGGDTTDVASVALASLLPALAFFLIGGVIADRWPRNLVLVGSNSLSALSQGVLAVLVLTGSVRMWHLVFAAAITGLTTAFAMPASQGLLMRGVDREHASRAFALFRLGINLAQIGGAALGGVLVAGIGPGWVLAADAATFAVAALLRLAMRVEGRLRVSGGLGRELAEGWTEFRAHRWLAALVVQFAAISTLSVGAFENVLGPVQANESLGGAAAWGAVLAADAVGMVLGGLVMLRWQPRRPLVGAACAGLLTVLPMLSMAAGMPVVVVCAAALTGGLGVEVFGVNLMTAMSSQVDRERISRVSAYQSLAGFGLTPLGVAATGQLAGLVGTRATLWTGSVLLAALGLAVLALPSVRELRPGTAVRP</sequence>
<keyword evidence="4 6" id="KW-1133">Transmembrane helix</keyword>
<feature type="transmembrane region" description="Helical" evidence="6">
    <location>
        <begin position="14"/>
        <end position="43"/>
    </location>
</feature>
<dbReference type="PANTHER" id="PTHR23513">
    <property type="entry name" value="INTEGRAL MEMBRANE EFFLUX PROTEIN-RELATED"/>
    <property type="match status" value="1"/>
</dbReference>
<evidence type="ECO:0000256" key="2">
    <source>
        <dbReference type="ARBA" id="ARBA00022475"/>
    </source>
</evidence>
<name>A0ABR6BLW5_9PSEU</name>
<gene>
    <name evidence="7" type="ORF">BC739_004896</name>
</gene>
<dbReference type="RefSeq" id="WP_051913430.1">
    <property type="nucleotide sequence ID" value="NZ_BAAABQ010000025.1"/>
</dbReference>
<dbReference type="Gene3D" id="1.20.1250.20">
    <property type="entry name" value="MFS general substrate transporter like domains"/>
    <property type="match status" value="1"/>
</dbReference>
<evidence type="ECO:0000313" key="7">
    <source>
        <dbReference type="EMBL" id="MBA8927690.1"/>
    </source>
</evidence>